<keyword evidence="6" id="KW-0175">Coiled coil</keyword>
<dbReference type="Pfam" id="PF02207">
    <property type="entry name" value="zf-UBR"/>
    <property type="match status" value="1"/>
</dbReference>
<evidence type="ECO:0000256" key="3">
    <source>
        <dbReference type="ARBA" id="ARBA00022833"/>
    </source>
</evidence>
<proteinExistence type="predicted"/>
<dbReference type="PANTHER" id="PTHR13513">
    <property type="entry name" value="E3 UBIQUITIN-PROTEIN LIGASE UBR7"/>
    <property type="match status" value="1"/>
</dbReference>
<evidence type="ECO:0000259" key="8">
    <source>
        <dbReference type="PROSITE" id="PS50016"/>
    </source>
</evidence>
<evidence type="ECO:0000313" key="10">
    <source>
        <dbReference type="EMBL" id="KYQ90741.1"/>
    </source>
</evidence>
<dbReference type="Proteomes" id="UP000076078">
    <property type="component" value="Unassembled WGS sequence"/>
</dbReference>
<dbReference type="GO" id="GO:0005737">
    <property type="term" value="C:cytoplasm"/>
    <property type="evidence" value="ECO:0007669"/>
    <property type="project" value="TreeGrafter"/>
</dbReference>
<dbReference type="SMART" id="SM00396">
    <property type="entry name" value="ZnF_UBR1"/>
    <property type="match status" value="1"/>
</dbReference>
<dbReference type="GO" id="GO:0016874">
    <property type="term" value="F:ligase activity"/>
    <property type="evidence" value="ECO:0007669"/>
    <property type="project" value="UniProtKB-KW"/>
</dbReference>
<dbReference type="GO" id="GO:0008270">
    <property type="term" value="F:zinc ion binding"/>
    <property type="evidence" value="ECO:0007669"/>
    <property type="project" value="UniProtKB-KW"/>
</dbReference>
<dbReference type="PROSITE" id="PS50016">
    <property type="entry name" value="ZF_PHD_2"/>
    <property type="match status" value="1"/>
</dbReference>
<dbReference type="InterPro" id="IPR047506">
    <property type="entry name" value="UBR7-like_UBR-box"/>
</dbReference>
<dbReference type="InterPro" id="IPR019786">
    <property type="entry name" value="Zinc_finger_PHD-type_CS"/>
</dbReference>
<dbReference type="InterPro" id="IPR003126">
    <property type="entry name" value="Znf_UBR"/>
</dbReference>
<dbReference type="PROSITE" id="PS01359">
    <property type="entry name" value="ZF_PHD_1"/>
    <property type="match status" value="1"/>
</dbReference>
<name>A0A151Z9W3_TIELA</name>
<feature type="region of interest" description="Disordered" evidence="7">
    <location>
        <begin position="1"/>
        <end position="24"/>
    </location>
</feature>
<feature type="domain" description="UBR-type" evidence="9">
    <location>
        <begin position="61"/>
        <end position="141"/>
    </location>
</feature>
<dbReference type="InterPro" id="IPR040204">
    <property type="entry name" value="UBR7"/>
</dbReference>
<feature type="coiled-coil region" evidence="6">
    <location>
        <begin position="316"/>
        <end position="343"/>
    </location>
</feature>
<keyword evidence="2 4" id="KW-0863">Zinc-finger</keyword>
<evidence type="ECO:0000256" key="6">
    <source>
        <dbReference type="SAM" id="Coils"/>
    </source>
</evidence>
<gene>
    <name evidence="10" type="ORF">DLAC_09378</name>
</gene>
<feature type="domain" description="PHD-type" evidence="8">
    <location>
        <begin position="159"/>
        <end position="215"/>
    </location>
</feature>
<accession>A0A151Z9W3</accession>
<dbReference type="OMA" id="GAMVYNH"/>
<evidence type="ECO:0000256" key="2">
    <source>
        <dbReference type="ARBA" id="ARBA00022771"/>
    </source>
</evidence>
<keyword evidence="10" id="KW-0436">Ligase</keyword>
<evidence type="ECO:0000256" key="5">
    <source>
        <dbReference type="PROSITE-ProRule" id="PRU00508"/>
    </source>
</evidence>
<dbReference type="STRING" id="361077.A0A151Z9W3"/>
<evidence type="ECO:0000256" key="4">
    <source>
        <dbReference type="PROSITE-ProRule" id="PRU00146"/>
    </source>
</evidence>
<evidence type="ECO:0000256" key="1">
    <source>
        <dbReference type="ARBA" id="ARBA00022723"/>
    </source>
</evidence>
<protein>
    <submittedName>
        <fullName evidence="10">Ubiquitin protein ligase E3 component n-recognin 7</fullName>
    </submittedName>
</protein>
<evidence type="ECO:0000256" key="7">
    <source>
        <dbReference type="SAM" id="MobiDB-lite"/>
    </source>
</evidence>
<dbReference type="InterPro" id="IPR019787">
    <property type="entry name" value="Znf_PHD-finger"/>
</dbReference>
<dbReference type="InterPro" id="IPR013083">
    <property type="entry name" value="Znf_RING/FYVE/PHD"/>
</dbReference>
<dbReference type="PANTHER" id="PTHR13513:SF9">
    <property type="entry name" value="E3 UBIQUITIN-PROTEIN LIGASE UBR7-RELATED"/>
    <property type="match status" value="1"/>
</dbReference>
<keyword evidence="3" id="KW-0862">Zinc</keyword>
<reference evidence="10 11" key="1">
    <citation type="submission" date="2015-12" db="EMBL/GenBank/DDBJ databases">
        <title>Dictyostelia acquired genes for synthesis and detection of signals that induce cell-type specialization by lateral gene transfer from prokaryotes.</title>
        <authorList>
            <person name="Gloeckner G."/>
            <person name="Schaap P."/>
        </authorList>
    </citation>
    <scope>NUCLEOTIDE SEQUENCE [LARGE SCALE GENOMIC DNA]</scope>
    <source>
        <strain evidence="10 11">TK</strain>
    </source>
</reference>
<dbReference type="OrthoDB" id="10262564at2759"/>
<dbReference type="Pfam" id="PF00628">
    <property type="entry name" value="PHD"/>
    <property type="match status" value="1"/>
</dbReference>
<organism evidence="10 11">
    <name type="scientific">Tieghemostelium lacteum</name>
    <name type="common">Slime mold</name>
    <name type="synonym">Dictyostelium lacteum</name>
    <dbReference type="NCBI Taxonomy" id="361077"/>
    <lineage>
        <taxon>Eukaryota</taxon>
        <taxon>Amoebozoa</taxon>
        <taxon>Evosea</taxon>
        <taxon>Eumycetozoa</taxon>
        <taxon>Dictyostelia</taxon>
        <taxon>Dictyosteliales</taxon>
        <taxon>Raperosteliaceae</taxon>
        <taxon>Tieghemostelium</taxon>
    </lineage>
</organism>
<keyword evidence="11" id="KW-1185">Reference proteome</keyword>
<dbReference type="SUPFAM" id="SSF57903">
    <property type="entry name" value="FYVE/PHD zinc finger"/>
    <property type="match status" value="1"/>
</dbReference>
<dbReference type="CDD" id="cd19677">
    <property type="entry name" value="UBR-box_UBR7"/>
    <property type="match status" value="1"/>
</dbReference>
<dbReference type="GO" id="GO:0061630">
    <property type="term" value="F:ubiquitin protein ligase activity"/>
    <property type="evidence" value="ECO:0007669"/>
    <property type="project" value="InterPro"/>
</dbReference>
<dbReference type="PROSITE" id="PS51157">
    <property type="entry name" value="ZF_UBR"/>
    <property type="match status" value="1"/>
</dbReference>
<dbReference type="InParanoid" id="A0A151Z9W3"/>
<feature type="compositionally biased region" description="Basic and acidic residues" evidence="7">
    <location>
        <begin position="241"/>
        <end position="255"/>
    </location>
</feature>
<dbReference type="AlphaFoldDB" id="A0A151Z9W3"/>
<comment type="caution">
    <text evidence="10">The sequence shown here is derived from an EMBL/GenBank/DDBJ whole genome shotgun (WGS) entry which is preliminary data.</text>
</comment>
<dbReference type="InterPro" id="IPR001965">
    <property type="entry name" value="Znf_PHD"/>
</dbReference>
<dbReference type="EMBL" id="LODT01000037">
    <property type="protein sequence ID" value="KYQ90741.1"/>
    <property type="molecule type" value="Genomic_DNA"/>
</dbReference>
<evidence type="ECO:0000259" key="9">
    <source>
        <dbReference type="PROSITE" id="PS51157"/>
    </source>
</evidence>
<keyword evidence="1" id="KW-0479">Metal-binding</keyword>
<feature type="zinc finger region" description="UBR-type" evidence="5">
    <location>
        <begin position="61"/>
        <end position="141"/>
    </location>
</feature>
<dbReference type="Gene3D" id="3.30.40.10">
    <property type="entry name" value="Zinc/RING finger domain, C3HC4 (zinc finger)"/>
    <property type="match status" value="1"/>
</dbReference>
<dbReference type="FunCoup" id="A0A151Z9W3">
    <property type="interactions" value="538"/>
</dbReference>
<evidence type="ECO:0000313" key="11">
    <source>
        <dbReference type="Proteomes" id="UP000076078"/>
    </source>
</evidence>
<dbReference type="InterPro" id="IPR011011">
    <property type="entry name" value="Znf_FYVE_PHD"/>
</dbReference>
<feature type="compositionally biased region" description="Polar residues" evidence="7">
    <location>
        <begin position="1"/>
        <end position="16"/>
    </location>
</feature>
<feature type="region of interest" description="Disordered" evidence="7">
    <location>
        <begin position="234"/>
        <end position="255"/>
    </location>
</feature>
<sequence>MNNSDNISQVKTTDAPNPQRKRRGDDEIISIQDALQDHIDNQQHLLDEALHQHSEKWGDEEHCTFEKGYVTQPVYSCGTCNKNNQKSGTSNTGLEGVFGFCYGCSMQCHLYHDVYELFKKRSFRCDCGTLKSGGKCCIQNDKQGSENNTENHYNHNFLGRYCYCDSLYDYVEDMIQCIFCLDWYHEKCVQLNSNYPYAPDPNEFDDFVCRDCVTKHHSILFQYYPQIRLDIKEEEEDEENKDNVKKEEVQQQDDKDKEIKKEKEIVIDEICKKNSFGKSDVKLDLFCKEGWRDQLCKCVDCMKLYNDNKFDFLFKLEEIEVGLEEEEEKEQGEEGKIKEIFQKSEQLFESMVPQTHQRALLDGYATMKDNLRELFAEKQNNNQVITKQDIQSFFNNLKSKKLKL</sequence>
<dbReference type="SMART" id="SM00249">
    <property type="entry name" value="PHD"/>
    <property type="match status" value="1"/>
</dbReference>